<keyword evidence="2" id="KW-1185">Reference proteome</keyword>
<dbReference type="AlphaFoldDB" id="A0A5B7E7E4"/>
<reference evidence="1 2" key="1">
    <citation type="submission" date="2019-05" db="EMBL/GenBank/DDBJ databases">
        <title>Another draft genome of Portunus trituberculatus and its Hox gene families provides insights of decapod evolution.</title>
        <authorList>
            <person name="Jeong J.-H."/>
            <person name="Song I."/>
            <person name="Kim S."/>
            <person name="Choi T."/>
            <person name="Kim D."/>
            <person name="Ryu S."/>
            <person name="Kim W."/>
        </authorList>
    </citation>
    <scope>NUCLEOTIDE SEQUENCE [LARGE SCALE GENOMIC DNA]</scope>
    <source>
        <tissue evidence="1">Muscle</tissue>
    </source>
</reference>
<sequence length="76" mass="8245">MVKAPGILSAWAALGPKCLVDDFEFKQKVWCMRGGREERPVLLGSGETARESSHCVTSAHGGLEGRSWLARVSFSP</sequence>
<dbReference type="Proteomes" id="UP000324222">
    <property type="component" value="Unassembled WGS sequence"/>
</dbReference>
<gene>
    <name evidence="1" type="ORF">E2C01_022330</name>
</gene>
<comment type="caution">
    <text evidence="1">The sequence shown here is derived from an EMBL/GenBank/DDBJ whole genome shotgun (WGS) entry which is preliminary data.</text>
</comment>
<evidence type="ECO:0000313" key="2">
    <source>
        <dbReference type="Proteomes" id="UP000324222"/>
    </source>
</evidence>
<dbReference type="EMBL" id="VSRR010002017">
    <property type="protein sequence ID" value="MPC29113.1"/>
    <property type="molecule type" value="Genomic_DNA"/>
</dbReference>
<accession>A0A5B7E7E4</accession>
<protein>
    <submittedName>
        <fullName evidence="1">Uncharacterized protein</fullName>
    </submittedName>
</protein>
<organism evidence="1 2">
    <name type="scientific">Portunus trituberculatus</name>
    <name type="common">Swimming crab</name>
    <name type="synonym">Neptunus trituberculatus</name>
    <dbReference type="NCBI Taxonomy" id="210409"/>
    <lineage>
        <taxon>Eukaryota</taxon>
        <taxon>Metazoa</taxon>
        <taxon>Ecdysozoa</taxon>
        <taxon>Arthropoda</taxon>
        <taxon>Crustacea</taxon>
        <taxon>Multicrustacea</taxon>
        <taxon>Malacostraca</taxon>
        <taxon>Eumalacostraca</taxon>
        <taxon>Eucarida</taxon>
        <taxon>Decapoda</taxon>
        <taxon>Pleocyemata</taxon>
        <taxon>Brachyura</taxon>
        <taxon>Eubrachyura</taxon>
        <taxon>Portunoidea</taxon>
        <taxon>Portunidae</taxon>
        <taxon>Portuninae</taxon>
        <taxon>Portunus</taxon>
    </lineage>
</organism>
<proteinExistence type="predicted"/>
<evidence type="ECO:0000313" key="1">
    <source>
        <dbReference type="EMBL" id="MPC29113.1"/>
    </source>
</evidence>
<name>A0A5B7E7E4_PORTR</name>